<dbReference type="Proteomes" id="UP000005240">
    <property type="component" value="Unassembled WGS sequence"/>
</dbReference>
<keyword evidence="4" id="KW-1185">Reference proteome</keyword>
<accession>A0A0C4EPZ1</accession>
<feature type="region of interest" description="Disordered" evidence="1">
    <location>
        <begin position="1"/>
        <end position="21"/>
    </location>
</feature>
<reference evidence="3" key="4">
    <citation type="submission" date="2025-05" db="UniProtKB">
        <authorList>
            <consortium name="EnsemblFungi"/>
        </authorList>
    </citation>
    <scope>IDENTIFICATION</scope>
    <source>
        <strain evidence="3">isolate 1-1 / race 1 (BBBD)</strain>
    </source>
</reference>
<name>A0A0C4EPZ1_PUCT1</name>
<feature type="region of interest" description="Disordered" evidence="1">
    <location>
        <begin position="425"/>
        <end position="457"/>
    </location>
</feature>
<dbReference type="VEuPathDB" id="FungiDB:PTTG_02844"/>
<dbReference type="EnsemblFungi" id="PTTG_02844-t43_1">
    <property type="protein sequence ID" value="PTTG_02844-t43_1-p1"/>
    <property type="gene ID" value="PTTG_02844"/>
</dbReference>
<reference evidence="3 4" key="3">
    <citation type="journal article" date="2017" name="G3 (Bethesda)">
        <title>Comparative analysis highlights variable genome content of wheat rusts and divergence of the mating loci.</title>
        <authorList>
            <person name="Cuomo C.A."/>
            <person name="Bakkeren G."/>
            <person name="Khalil H.B."/>
            <person name="Panwar V."/>
            <person name="Joly D."/>
            <person name="Linning R."/>
            <person name="Sakthikumar S."/>
            <person name="Song X."/>
            <person name="Adiconis X."/>
            <person name="Fan L."/>
            <person name="Goldberg J.M."/>
            <person name="Levin J.Z."/>
            <person name="Young S."/>
            <person name="Zeng Q."/>
            <person name="Anikster Y."/>
            <person name="Bruce M."/>
            <person name="Wang M."/>
            <person name="Yin C."/>
            <person name="McCallum B."/>
            <person name="Szabo L.J."/>
            <person name="Hulbert S."/>
            <person name="Chen X."/>
            <person name="Fellers J.P."/>
        </authorList>
    </citation>
    <scope>NUCLEOTIDE SEQUENCE</scope>
    <source>
        <strain evidence="4">Isolate 1-1 / race 1 (BBBD)</strain>
        <strain evidence="3">isolate 1-1 / race 1 (BBBD)</strain>
    </source>
</reference>
<dbReference type="AlphaFoldDB" id="A0A0C4EPZ1"/>
<proteinExistence type="predicted"/>
<sequence length="457" mass="51484">MQNPGGPSNQSGPQDRPTPKTLEDYLEALMAIQQTSAKQFHNAQLAAERARVQSKEQRRQDAERFAEQRCNDRERIRALKKAVAVKQETPPPALEEGWIDRTRFRTADGPQFKGPIQQVEPFLTWMWGVTNFYSTKGVKHSDNKRLLLGALITDSNLLAFYKNESPKYDGKLWDDFKARLFEFCLPEDWRAQIRHSIVRLEMLPSETFPEYSNRARTLQNLVNYETSSFEDYDFAEFIVLGLPQALQVKAREFRVLTEKPFTYGGFENRMNEFYVDMPRTPLGNAIIERVPDHPTEQRCTFPPPKPIDYVAPRAWSSAQGPANSKPTLPTAGRPTSRLAGVAGVTNEVPAHNHTFVSSVSAIECHLEAEALNYGDDPLQYIKEDKEDSLISNNNKTDATSDLLSFAAIQTTDASTTPYPESLLDFLNSPVDSSEATGTEEVSPLLPSRKHLVPSASD</sequence>
<dbReference type="OrthoDB" id="2505542at2759"/>
<organism evidence="2">
    <name type="scientific">Puccinia triticina (isolate 1-1 / race 1 (BBBD))</name>
    <name type="common">Brown leaf rust fungus</name>
    <dbReference type="NCBI Taxonomy" id="630390"/>
    <lineage>
        <taxon>Eukaryota</taxon>
        <taxon>Fungi</taxon>
        <taxon>Dikarya</taxon>
        <taxon>Basidiomycota</taxon>
        <taxon>Pucciniomycotina</taxon>
        <taxon>Pucciniomycetes</taxon>
        <taxon>Pucciniales</taxon>
        <taxon>Pucciniaceae</taxon>
        <taxon>Puccinia</taxon>
    </lineage>
</organism>
<evidence type="ECO:0000313" key="4">
    <source>
        <dbReference type="Proteomes" id="UP000005240"/>
    </source>
</evidence>
<feature type="compositionally biased region" description="Polar residues" evidence="1">
    <location>
        <begin position="1"/>
        <end position="13"/>
    </location>
</feature>
<reference evidence="2" key="2">
    <citation type="submission" date="2016-05" db="EMBL/GenBank/DDBJ databases">
        <title>Comparative analysis highlights variable genome content of wheat rusts and divergence of the mating loci.</title>
        <authorList>
            <person name="Cuomo C.A."/>
            <person name="Bakkeren G."/>
            <person name="Szabo L."/>
            <person name="Khalil H."/>
            <person name="Joly D."/>
            <person name="Goldberg J."/>
            <person name="Young S."/>
            <person name="Zeng Q."/>
            <person name="Fellers J."/>
        </authorList>
    </citation>
    <scope>NUCLEOTIDE SEQUENCE [LARGE SCALE GENOMIC DNA]</scope>
    <source>
        <strain evidence="2">1-1 BBBD Race 1</strain>
    </source>
</reference>
<evidence type="ECO:0008006" key="5">
    <source>
        <dbReference type="Google" id="ProtNLM"/>
    </source>
</evidence>
<dbReference type="EMBL" id="ADAS02000056">
    <property type="protein sequence ID" value="OAV93047.1"/>
    <property type="molecule type" value="Genomic_DNA"/>
</dbReference>
<reference evidence="2" key="1">
    <citation type="submission" date="2009-11" db="EMBL/GenBank/DDBJ databases">
        <authorList>
            <consortium name="The Broad Institute Genome Sequencing Platform"/>
            <person name="Ward D."/>
            <person name="Feldgarden M."/>
            <person name="Earl A."/>
            <person name="Young S.K."/>
            <person name="Zeng Q."/>
            <person name="Koehrsen M."/>
            <person name="Alvarado L."/>
            <person name="Berlin A."/>
            <person name="Bochicchio J."/>
            <person name="Borenstein D."/>
            <person name="Chapman S.B."/>
            <person name="Chen Z."/>
            <person name="Engels R."/>
            <person name="Freedman E."/>
            <person name="Gellesch M."/>
            <person name="Goldberg J."/>
            <person name="Griggs A."/>
            <person name="Gujja S."/>
            <person name="Heilman E."/>
            <person name="Heiman D."/>
            <person name="Hepburn T."/>
            <person name="Howarth C."/>
            <person name="Jen D."/>
            <person name="Larson L."/>
            <person name="Lewis B."/>
            <person name="Mehta T."/>
            <person name="Park D."/>
            <person name="Pearson M."/>
            <person name="Roberts A."/>
            <person name="Saif S."/>
            <person name="Shea T."/>
            <person name="Shenoy N."/>
            <person name="Sisk P."/>
            <person name="Stolte C."/>
            <person name="Sykes S."/>
            <person name="Thomson T."/>
            <person name="Walk T."/>
            <person name="White J."/>
            <person name="Yandava C."/>
            <person name="Izard J."/>
            <person name="Baranova O.V."/>
            <person name="Blanton J.M."/>
            <person name="Tanner A.C."/>
            <person name="Dewhirst F.E."/>
            <person name="Haas B."/>
            <person name="Nusbaum C."/>
            <person name="Birren B."/>
        </authorList>
    </citation>
    <scope>NUCLEOTIDE SEQUENCE [LARGE SCALE GENOMIC DNA]</scope>
    <source>
        <strain evidence="2">1-1 BBBD Race 1</strain>
    </source>
</reference>
<gene>
    <name evidence="2" type="ORF">PTTG_02844</name>
</gene>
<evidence type="ECO:0000313" key="2">
    <source>
        <dbReference type="EMBL" id="OAV93047.1"/>
    </source>
</evidence>
<evidence type="ECO:0000256" key="1">
    <source>
        <dbReference type="SAM" id="MobiDB-lite"/>
    </source>
</evidence>
<evidence type="ECO:0000313" key="3">
    <source>
        <dbReference type="EnsemblFungi" id="PTTG_02844-t43_1-p1"/>
    </source>
</evidence>
<protein>
    <recommendedName>
        <fullName evidence="5">Retrotransposon gag domain-containing protein</fullName>
    </recommendedName>
</protein>